<feature type="signal peptide" evidence="2">
    <location>
        <begin position="1"/>
        <end position="31"/>
    </location>
</feature>
<dbReference type="Pfam" id="PF12499">
    <property type="entry name" value="DUF3707"/>
    <property type="match status" value="2"/>
</dbReference>
<feature type="chain" id="PRO_5035252296" description="Pherophorin domain-containing protein" evidence="2">
    <location>
        <begin position="32"/>
        <end position="412"/>
    </location>
</feature>
<sequence>MLQPVQPMGWTIYYVVLISACFLAATPGSHASDSSRALLTDNDFPPRCSCIRSARAGPFVLGSPTSSGSTNFQRYCFKIQASQYCDPKFTCCDDNQGINKIEFDVVPTCKTAIQKVTVNGRNFASYEFNAPLGVLRITKLGLDATTAPGTDICFFLQKSSTCSSLASFCAAGNGICKYAIFNLDLDDGTMSSKCCPVNLVGPVPLSPPPFPPFANATARPLAPPPPSPPLPSPPPPSPPPPSPLPPSPSPPPPPPRSSFPNCSCIREPRSSQVFVYPDVVTTPAKERGFTQLCFTVGVKDVCTSRSRCCQFELYKAEFEADAACVGSLSYMTVDGVKRSRFFQLTPYPAIKVANINKSFKDAEGTEICLIVKTADCGSLTKLGAFHDGSITVSLFNKPSATDINCCPISTVF</sequence>
<keyword evidence="2" id="KW-0732">Signal</keyword>
<feature type="compositionally biased region" description="Pro residues" evidence="1">
    <location>
        <begin position="221"/>
        <end position="257"/>
    </location>
</feature>
<gene>
    <name evidence="4" type="ORF">Vafri_19068</name>
</gene>
<dbReference type="PRINTS" id="PR01217">
    <property type="entry name" value="PRICHEXTENSN"/>
</dbReference>
<feature type="domain" description="Pherophorin" evidence="3">
    <location>
        <begin position="259"/>
        <end position="407"/>
    </location>
</feature>
<dbReference type="EMBL" id="BNCO01000074">
    <property type="protein sequence ID" value="GIL65253.1"/>
    <property type="molecule type" value="Genomic_DNA"/>
</dbReference>
<accession>A0A8J4F879</accession>
<protein>
    <recommendedName>
        <fullName evidence="3">Pherophorin domain-containing protein</fullName>
    </recommendedName>
</protein>
<keyword evidence="5" id="KW-1185">Reference proteome</keyword>
<dbReference type="AlphaFoldDB" id="A0A8J4F879"/>
<evidence type="ECO:0000313" key="5">
    <source>
        <dbReference type="Proteomes" id="UP000747399"/>
    </source>
</evidence>
<comment type="caution">
    <text evidence="4">The sequence shown here is derived from an EMBL/GenBank/DDBJ whole genome shotgun (WGS) entry which is preliminary data.</text>
</comment>
<evidence type="ECO:0000313" key="4">
    <source>
        <dbReference type="EMBL" id="GIL65253.1"/>
    </source>
</evidence>
<dbReference type="Proteomes" id="UP000747399">
    <property type="component" value="Unassembled WGS sequence"/>
</dbReference>
<proteinExistence type="predicted"/>
<reference evidence="4" key="1">
    <citation type="journal article" date="2021" name="Proc. Natl. Acad. Sci. U.S.A.">
        <title>Three genomes in the algal genus Volvox reveal the fate of a haploid sex-determining region after a transition to homothallism.</title>
        <authorList>
            <person name="Yamamoto K."/>
            <person name="Hamaji T."/>
            <person name="Kawai-Toyooka H."/>
            <person name="Matsuzaki R."/>
            <person name="Takahashi F."/>
            <person name="Nishimura Y."/>
            <person name="Kawachi M."/>
            <person name="Noguchi H."/>
            <person name="Minakuchi Y."/>
            <person name="Umen J.G."/>
            <person name="Toyoda A."/>
            <person name="Nozaki H."/>
        </authorList>
    </citation>
    <scope>NUCLEOTIDE SEQUENCE</scope>
    <source>
        <strain evidence="4">NIES-3780</strain>
    </source>
</reference>
<dbReference type="InterPro" id="IPR024616">
    <property type="entry name" value="Pherophorin"/>
</dbReference>
<feature type="region of interest" description="Disordered" evidence="1">
    <location>
        <begin position="214"/>
        <end position="261"/>
    </location>
</feature>
<feature type="domain" description="Pherophorin" evidence="3">
    <location>
        <begin position="45"/>
        <end position="196"/>
    </location>
</feature>
<evidence type="ECO:0000256" key="2">
    <source>
        <dbReference type="SAM" id="SignalP"/>
    </source>
</evidence>
<name>A0A8J4F879_9CHLO</name>
<organism evidence="4 5">
    <name type="scientific">Volvox africanus</name>
    <dbReference type="NCBI Taxonomy" id="51714"/>
    <lineage>
        <taxon>Eukaryota</taxon>
        <taxon>Viridiplantae</taxon>
        <taxon>Chlorophyta</taxon>
        <taxon>core chlorophytes</taxon>
        <taxon>Chlorophyceae</taxon>
        <taxon>CS clade</taxon>
        <taxon>Chlamydomonadales</taxon>
        <taxon>Volvocaceae</taxon>
        <taxon>Volvox</taxon>
    </lineage>
</organism>
<evidence type="ECO:0000259" key="3">
    <source>
        <dbReference type="Pfam" id="PF12499"/>
    </source>
</evidence>
<evidence type="ECO:0000256" key="1">
    <source>
        <dbReference type="SAM" id="MobiDB-lite"/>
    </source>
</evidence>